<organism evidence="1">
    <name type="scientific">Tanacetum cinerariifolium</name>
    <name type="common">Dalmatian daisy</name>
    <name type="synonym">Chrysanthemum cinerariifolium</name>
    <dbReference type="NCBI Taxonomy" id="118510"/>
    <lineage>
        <taxon>Eukaryota</taxon>
        <taxon>Viridiplantae</taxon>
        <taxon>Streptophyta</taxon>
        <taxon>Embryophyta</taxon>
        <taxon>Tracheophyta</taxon>
        <taxon>Spermatophyta</taxon>
        <taxon>Magnoliopsida</taxon>
        <taxon>eudicotyledons</taxon>
        <taxon>Gunneridae</taxon>
        <taxon>Pentapetalae</taxon>
        <taxon>asterids</taxon>
        <taxon>campanulids</taxon>
        <taxon>Asterales</taxon>
        <taxon>Asteraceae</taxon>
        <taxon>Asteroideae</taxon>
        <taxon>Anthemideae</taxon>
        <taxon>Anthemidinae</taxon>
        <taxon>Tanacetum</taxon>
    </lineage>
</organism>
<proteinExistence type="predicted"/>
<gene>
    <name evidence="1" type="ORF">Tci_862924</name>
</gene>
<accession>A0A699S0N4</accession>
<feature type="non-terminal residue" evidence="1">
    <location>
        <position position="171"/>
    </location>
</feature>
<protein>
    <recommendedName>
        <fullName evidence="2">Reverse transcriptase domain-containing protein</fullName>
    </recommendedName>
</protein>
<reference evidence="1" key="1">
    <citation type="journal article" date="2019" name="Sci. Rep.">
        <title>Draft genome of Tanacetum cinerariifolium, the natural source of mosquito coil.</title>
        <authorList>
            <person name="Yamashiro T."/>
            <person name="Shiraishi A."/>
            <person name="Satake H."/>
            <person name="Nakayama K."/>
        </authorList>
    </citation>
    <scope>NUCLEOTIDE SEQUENCE</scope>
</reference>
<sequence length="171" mass="19854">EFSTASPQKDDDDTTLAETLLNIQRSIAKDKGKALELQKQLDERKEDKGDQAHDINWSDPSVLRYHALQNRPFSKDEVRKNMCTYLKNQGGYKQSYFKGLRSRFDLQQESSKKQKLDEQIEVQVDSDQEEDEMKKYMKIVPDEEITIDDIPFATKPPVIIGWKIISEGRIS</sequence>
<name>A0A699S0N4_TANCI</name>
<comment type="caution">
    <text evidence="1">The sequence shown here is derived from an EMBL/GenBank/DDBJ whole genome shotgun (WGS) entry which is preliminary data.</text>
</comment>
<dbReference type="AlphaFoldDB" id="A0A699S0N4"/>
<evidence type="ECO:0008006" key="2">
    <source>
        <dbReference type="Google" id="ProtNLM"/>
    </source>
</evidence>
<feature type="non-terminal residue" evidence="1">
    <location>
        <position position="1"/>
    </location>
</feature>
<dbReference type="EMBL" id="BKCJ011129060">
    <property type="protein sequence ID" value="GFC90954.1"/>
    <property type="molecule type" value="Genomic_DNA"/>
</dbReference>
<evidence type="ECO:0000313" key="1">
    <source>
        <dbReference type="EMBL" id="GFC90954.1"/>
    </source>
</evidence>